<dbReference type="PRINTS" id="PR01217">
    <property type="entry name" value="PRICHEXTENSN"/>
</dbReference>
<feature type="transmembrane region" description="Helical" evidence="2">
    <location>
        <begin position="170"/>
        <end position="188"/>
    </location>
</feature>
<keyword evidence="2" id="KW-0472">Membrane</keyword>
<sequence>MFCGFRLPVLLLVGALVASAEAPASAQSNVVAPPPPPREGTVGPEQLRDFSLGGSNTQRTEPAEQPPPQQSAPVTSPDRPAVARRTPTPVTNSPTEREGVAERAPAGSAPASGSAPATAAAPTTSLALPPPTPAPSASFDFNSPGFGTPPSGPAVPALPPPVSEENGASMWPWLLAFAVVIAGGLFLWSRRRTGSDGQLEDGALAFAGAAPAPPAPRPEPRPAAPRAAAPSAQPAPALALSHPKGVGIVSTRLRPWLDLEVQVAAAALTEEELQLHLQLVVANSGSVPARQVGVEVLPLNAGPDQDRELATFFARPDPQPQAAEMIAPLDQAVLQTVVRMPRTAFREYAAGEGRVLVPLVALNVVYRAGNSMGRTSRAYLIGRGAADSEKLGPLRTDPGPREFRGMVARSLPGGVRR</sequence>
<feature type="chain" id="PRO_5026737382" evidence="3">
    <location>
        <begin position="27"/>
        <end position="417"/>
    </location>
</feature>
<gene>
    <name evidence="4" type="ORF">AVDCRST_MAG09-167</name>
</gene>
<accession>A0A6J4S7W2</accession>
<protein>
    <submittedName>
        <fullName evidence="4">Uncharacterized protein</fullName>
    </submittedName>
</protein>
<reference evidence="4" key="1">
    <citation type="submission" date="2020-02" db="EMBL/GenBank/DDBJ databases">
        <authorList>
            <person name="Meier V. D."/>
        </authorList>
    </citation>
    <scope>NUCLEOTIDE SEQUENCE</scope>
    <source>
        <strain evidence="4">AVDCRST_MAG09</strain>
    </source>
</reference>
<evidence type="ECO:0000313" key="4">
    <source>
        <dbReference type="EMBL" id="CAA9492117.1"/>
    </source>
</evidence>
<feature type="compositionally biased region" description="Low complexity" evidence="1">
    <location>
        <begin position="224"/>
        <end position="238"/>
    </location>
</feature>
<keyword evidence="2" id="KW-1133">Transmembrane helix</keyword>
<proteinExistence type="predicted"/>
<feature type="signal peptide" evidence="3">
    <location>
        <begin position="1"/>
        <end position="26"/>
    </location>
</feature>
<feature type="compositionally biased region" description="Pro residues" evidence="1">
    <location>
        <begin position="211"/>
        <end position="223"/>
    </location>
</feature>
<feature type="region of interest" description="Disordered" evidence="1">
    <location>
        <begin position="208"/>
        <end position="238"/>
    </location>
</feature>
<feature type="region of interest" description="Disordered" evidence="1">
    <location>
        <begin position="24"/>
        <end position="165"/>
    </location>
</feature>
<dbReference type="AlphaFoldDB" id="A0A6J4S7W2"/>
<evidence type="ECO:0000256" key="1">
    <source>
        <dbReference type="SAM" id="MobiDB-lite"/>
    </source>
</evidence>
<organism evidence="4">
    <name type="scientific">uncultured Sphingomonas sp</name>
    <dbReference type="NCBI Taxonomy" id="158754"/>
    <lineage>
        <taxon>Bacteria</taxon>
        <taxon>Pseudomonadati</taxon>
        <taxon>Pseudomonadota</taxon>
        <taxon>Alphaproteobacteria</taxon>
        <taxon>Sphingomonadales</taxon>
        <taxon>Sphingomonadaceae</taxon>
        <taxon>Sphingomonas</taxon>
        <taxon>environmental samples</taxon>
    </lineage>
</organism>
<evidence type="ECO:0000256" key="2">
    <source>
        <dbReference type="SAM" id="Phobius"/>
    </source>
</evidence>
<evidence type="ECO:0000256" key="3">
    <source>
        <dbReference type="SAM" id="SignalP"/>
    </source>
</evidence>
<keyword evidence="2" id="KW-0812">Transmembrane</keyword>
<dbReference type="EMBL" id="CADCVZ010000005">
    <property type="protein sequence ID" value="CAA9492117.1"/>
    <property type="molecule type" value="Genomic_DNA"/>
</dbReference>
<feature type="compositionally biased region" description="Low complexity" evidence="1">
    <location>
        <begin position="104"/>
        <end position="127"/>
    </location>
</feature>
<feature type="compositionally biased region" description="Pro residues" evidence="1">
    <location>
        <begin position="150"/>
        <end position="162"/>
    </location>
</feature>
<keyword evidence="3" id="KW-0732">Signal</keyword>
<name>A0A6J4S7W2_9SPHN</name>